<organism evidence="2 3">
    <name type="scientific">Colletotrichum zoysiae</name>
    <dbReference type="NCBI Taxonomy" id="1216348"/>
    <lineage>
        <taxon>Eukaryota</taxon>
        <taxon>Fungi</taxon>
        <taxon>Dikarya</taxon>
        <taxon>Ascomycota</taxon>
        <taxon>Pezizomycotina</taxon>
        <taxon>Sordariomycetes</taxon>
        <taxon>Hypocreomycetidae</taxon>
        <taxon>Glomerellales</taxon>
        <taxon>Glomerellaceae</taxon>
        <taxon>Colletotrichum</taxon>
        <taxon>Colletotrichum graminicola species complex</taxon>
    </lineage>
</organism>
<evidence type="ECO:0000256" key="1">
    <source>
        <dbReference type="SAM" id="MobiDB-lite"/>
    </source>
</evidence>
<evidence type="ECO:0000313" key="2">
    <source>
        <dbReference type="EMBL" id="KAK2033435.1"/>
    </source>
</evidence>
<dbReference type="AlphaFoldDB" id="A0AAD9M8F7"/>
<feature type="region of interest" description="Disordered" evidence="1">
    <location>
        <begin position="60"/>
        <end position="83"/>
    </location>
</feature>
<dbReference type="Proteomes" id="UP001232148">
    <property type="component" value="Unassembled WGS sequence"/>
</dbReference>
<reference evidence="2" key="1">
    <citation type="submission" date="2021-06" db="EMBL/GenBank/DDBJ databases">
        <title>Comparative genomics, transcriptomics and evolutionary studies reveal genomic signatures of adaptation to plant cell wall in hemibiotrophic fungi.</title>
        <authorList>
            <consortium name="DOE Joint Genome Institute"/>
            <person name="Baroncelli R."/>
            <person name="Diaz J.F."/>
            <person name="Benocci T."/>
            <person name="Peng M."/>
            <person name="Battaglia E."/>
            <person name="Haridas S."/>
            <person name="Andreopoulos W."/>
            <person name="Labutti K."/>
            <person name="Pangilinan J."/>
            <person name="Floch G.L."/>
            <person name="Makela M.R."/>
            <person name="Henrissat B."/>
            <person name="Grigoriev I.V."/>
            <person name="Crouch J.A."/>
            <person name="De Vries R.P."/>
            <person name="Sukno S.A."/>
            <person name="Thon M.R."/>
        </authorList>
    </citation>
    <scope>NUCLEOTIDE SEQUENCE</scope>
    <source>
        <strain evidence="2">MAFF235873</strain>
    </source>
</reference>
<comment type="caution">
    <text evidence="2">The sequence shown here is derived from an EMBL/GenBank/DDBJ whole genome shotgun (WGS) entry which is preliminary data.</text>
</comment>
<accession>A0AAD9M8F7</accession>
<feature type="compositionally biased region" description="Polar residues" evidence="1">
    <location>
        <begin position="119"/>
        <end position="130"/>
    </location>
</feature>
<evidence type="ECO:0000313" key="3">
    <source>
        <dbReference type="Proteomes" id="UP001232148"/>
    </source>
</evidence>
<keyword evidence="3" id="KW-1185">Reference proteome</keyword>
<sequence length="164" mass="19091">MYRLLLQTSPSCPETTRRRLWMVEKYPAKRVKRSRRVSTLSPAAVSLAFSLNGERLRWRLRGPRGPSTRSSTRTRTRWSSSANGVTIRRLPTRRRRPRTRGSPCRRLRKPFLMTKSRTTIRTSSPWSQMTLPPRKFPPRPLPPRTNSPRFTRTEAVLVTALQAP</sequence>
<feature type="compositionally biased region" description="Pro residues" evidence="1">
    <location>
        <begin position="134"/>
        <end position="145"/>
    </location>
</feature>
<dbReference type="EMBL" id="MU842822">
    <property type="protein sequence ID" value="KAK2033435.1"/>
    <property type="molecule type" value="Genomic_DNA"/>
</dbReference>
<feature type="region of interest" description="Disordered" evidence="1">
    <location>
        <begin position="119"/>
        <end position="153"/>
    </location>
</feature>
<protein>
    <submittedName>
        <fullName evidence="2">Uncharacterized protein</fullName>
    </submittedName>
</protein>
<proteinExistence type="predicted"/>
<name>A0AAD9M8F7_9PEZI</name>
<feature type="compositionally biased region" description="Low complexity" evidence="1">
    <location>
        <begin position="63"/>
        <end position="81"/>
    </location>
</feature>
<gene>
    <name evidence="2" type="ORF">LX32DRAFT_89106</name>
</gene>